<sequence length="103" mass="11296">MLLLLLLFLASSVKRVTLPRPQERTGCLALPSRLETKGKKPEREFSLTDRKKTASSPLGNSTSRGEGFLSQGRGDRARESGEGWASEHSTVHSKEKGRGQYPG</sequence>
<comment type="caution">
    <text evidence="3">The sequence shown here is derived from an EMBL/GenBank/DDBJ whole genome shotgun (WGS) entry which is preliminary data.</text>
</comment>
<organism evidence="3 4">
    <name type="scientific">Colletotrichum melonis</name>
    <dbReference type="NCBI Taxonomy" id="1209925"/>
    <lineage>
        <taxon>Eukaryota</taxon>
        <taxon>Fungi</taxon>
        <taxon>Dikarya</taxon>
        <taxon>Ascomycota</taxon>
        <taxon>Pezizomycotina</taxon>
        <taxon>Sordariomycetes</taxon>
        <taxon>Hypocreomycetidae</taxon>
        <taxon>Glomerellales</taxon>
        <taxon>Glomerellaceae</taxon>
        <taxon>Colletotrichum</taxon>
        <taxon>Colletotrichum acutatum species complex</taxon>
    </lineage>
</organism>
<evidence type="ECO:0000313" key="4">
    <source>
        <dbReference type="Proteomes" id="UP001239795"/>
    </source>
</evidence>
<accession>A0AAI9XNE5</accession>
<keyword evidence="2" id="KW-0732">Signal</keyword>
<evidence type="ECO:0000256" key="1">
    <source>
        <dbReference type="SAM" id="MobiDB-lite"/>
    </source>
</evidence>
<feature type="compositionally biased region" description="Basic and acidic residues" evidence="1">
    <location>
        <begin position="89"/>
        <end position="103"/>
    </location>
</feature>
<feature type="signal peptide" evidence="2">
    <location>
        <begin position="1"/>
        <end position="15"/>
    </location>
</feature>
<evidence type="ECO:0000256" key="2">
    <source>
        <dbReference type="SAM" id="SignalP"/>
    </source>
</evidence>
<evidence type="ECO:0008006" key="5">
    <source>
        <dbReference type="Google" id="ProtNLM"/>
    </source>
</evidence>
<evidence type="ECO:0000313" key="3">
    <source>
        <dbReference type="EMBL" id="KAK1456445.1"/>
    </source>
</evidence>
<protein>
    <recommendedName>
        <fullName evidence="5">Secreted protein</fullName>
    </recommendedName>
</protein>
<feature type="chain" id="PRO_5042580488" description="Secreted protein" evidence="2">
    <location>
        <begin position="16"/>
        <end position="103"/>
    </location>
</feature>
<feature type="region of interest" description="Disordered" evidence="1">
    <location>
        <begin position="20"/>
        <end position="103"/>
    </location>
</feature>
<name>A0AAI9XNE5_9PEZI</name>
<dbReference type="EMBL" id="MLGG01000021">
    <property type="protein sequence ID" value="KAK1456445.1"/>
    <property type="molecule type" value="Genomic_DNA"/>
</dbReference>
<feature type="compositionally biased region" description="Basic and acidic residues" evidence="1">
    <location>
        <begin position="34"/>
        <end position="52"/>
    </location>
</feature>
<keyword evidence="4" id="KW-1185">Reference proteome</keyword>
<dbReference type="Proteomes" id="UP001239795">
    <property type="component" value="Unassembled WGS sequence"/>
</dbReference>
<gene>
    <name evidence="3" type="ORF">CMEL01_16458</name>
</gene>
<proteinExistence type="predicted"/>
<reference evidence="3 4" key="1">
    <citation type="submission" date="2016-10" db="EMBL/GenBank/DDBJ databases">
        <title>The genome sequence of Colletotrichum fioriniae PJ7.</title>
        <authorList>
            <person name="Baroncelli R."/>
        </authorList>
    </citation>
    <scope>NUCLEOTIDE SEQUENCE [LARGE SCALE GENOMIC DNA]</scope>
    <source>
        <strain evidence="3">Col 31</strain>
    </source>
</reference>
<dbReference type="AlphaFoldDB" id="A0AAI9XNE5"/>
<feature type="compositionally biased region" description="Polar residues" evidence="1">
    <location>
        <begin position="54"/>
        <end position="64"/>
    </location>
</feature>